<organism evidence="15 16">
    <name type="scientific">Candidatus Amesbacteria bacterium RIFCSPLOWO2_01_FULL_48_25</name>
    <dbReference type="NCBI Taxonomy" id="1797259"/>
    <lineage>
        <taxon>Bacteria</taxon>
        <taxon>Candidatus Amesiibacteriota</taxon>
    </lineage>
</organism>
<dbReference type="PROSITE" id="PS00178">
    <property type="entry name" value="AA_TRNA_LIGASE_I"/>
    <property type="match status" value="1"/>
</dbReference>
<keyword evidence="7 12" id="KW-0067">ATP-binding</keyword>
<dbReference type="GO" id="GO:0004825">
    <property type="term" value="F:methionine-tRNA ligase activity"/>
    <property type="evidence" value="ECO:0007669"/>
    <property type="project" value="UniProtKB-EC"/>
</dbReference>
<dbReference type="SUPFAM" id="SSF52374">
    <property type="entry name" value="Nucleotidylyl transferase"/>
    <property type="match status" value="1"/>
</dbReference>
<dbReference type="CDD" id="cd00814">
    <property type="entry name" value="MetRS_core"/>
    <property type="match status" value="1"/>
</dbReference>
<dbReference type="InterPro" id="IPR014758">
    <property type="entry name" value="Met-tRNA_synth"/>
</dbReference>
<comment type="similarity">
    <text evidence="12">Belongs to the class-I aminoacyl-tRNA synthetase family.</text>
</comment>
<protein>
    <recommendedName>
        <fullName evidence="3">Methionine--tRNA ligase</fullName>
        <ecNumber evidence="2">6.1.1.10</ecNumber>
    </recommendedName>
    <alternativeName>
        <fullName evidence="10">Methionyl-tRNA synthetase</fullName>
    </alternativeName>
</protein>
<dbReference type="Gene3D" id="1.10.730.10">
    <property type="entry name" value="Isoleucyl-tRNA Synthetase, Domain 1"/>
    <property type="match status" value="1"/>
</dbReference>
<evidence type="ECO:0000256" key="3">
    <source>
        <dbReference type="ARBA" id="ARBA00018753"/>
    </source>
</evidence>
<comment type="function">
    <text evidence="1">Is required not only for elongation of protein synthesis but also for the initiation of all mRNA translation through initiator tRNA(fMet) aminoacylation.</text>
</comment>
<dbReference type="InterPro" id="IPR014729">
    <property type="entry name" value="Rossmann-like_a/b/a_fold"/>
</dbReference>
<evidence type="ECO:0000256" key="2">
    <source>
        <dbReference type="ARBA" id="ARBA00012838"/>
    </source>
</evidence>
<evidence type="ECO:0000259" key="14">
    <source>
        <dbReference type="Pfam" id="PF09334"/>
    </source>
</evidence>
<evidence type="ECO:0000256" key="9">
    <source>
        <dbReference type="ARBA" id="ARBA00023146"/>
    </source>
</evidence>
<evidence type="ECO:0000256" key="12">
    <source>
        <dbReference type="RuleBase" id="RU363039"/>
    </source>
</evidence>
<dbReference type="Gene3D" id="3.40.50.620">
    <property type="entry name" value="HUPs"/>
    <property type="match status" value="1"/>
</dbReference>
<dbReference type="NCBIfam" id="TIGR00398">
    <property type="entry name" value="metG"/>
    <property type="match status" value="1"/>
</dbReference>
<keyword evidence="6 12" id="KW-0547">Nucleotide-binding</keyword>
<dbReference type="InterPro" id="IPR015413">
    <property type="entry name" value="Methionyl/Leucyl_tRNA_Synth"/>
</dbReference>
<evidence type="ECO:0000256" key="11">
    <source>
        <dbReference type="ARBA" id="ARBA00047364"/>
    </source>
</evidence>
<proteinExistence type="inferred from homology"/>
<dbReference type="Pfam" id="PF09334">
    <property type="entry name" value="tRNA-synt_1g"/>
    <property type="match status" value="1"/>
</dbReference>
<evidence type="ECO:0000256" key="5">
    <source>
        <dbReference type="ARBA" id="ARBA00022598"/>
    </source>
</evidence>
<dbReference type="FunFam" id="2.170.220.10:FF:000001">
    <property type="entry name" value="methionine--tRNA ligase, mitochondrial"/>
    <property type="match status" value="1"/>
</dbReference>
<dbReference type="InterPro" id="IPR001412">
    <property type="entry name" value="aa-tRNA-synth_I_CS"/>
</dbReference>
<evidence type="ECO:0000313" key="15">
    <source>
        <dbReference type="EMBL" id="OGD03371.1"/>
    </source>
</evidence>
<dbReference type="PRINTS" id="PR01041">
    <property type="entry name" value="TRNASYNTHMET"/>
</dbReference>
<name>A0A1F4ZB24_9BACT</name>
<evidence type="ECO:0000259" key="13">
    <source>
        <dbReference type="Pfam" id="PF08264"/>
    </source>
</evidence>
<dbReference type="EC" id="6.1.1.10" evidence="2"/>
<dbReference type="STRING" id="1797259.A2989_00885"/>
<dbReference type="Gene3D" id="2.170.220.10">
    <property type="match status" value="1"/>
</dbReference>
<comment type="caution">
    <text evidence="15">The sequence shown here is derived from an EMBL/GenBank/DDBJ whole genome shotgun (WGS) entry which is preliminary data.</text>
</comment>
<keyword evidence="4" id="KW-0963">Cytoplasm</keyword>
<dbReference type="AlphaFoldDB" id="A0A1F4ZB24"/>
<keyword evidence="8 12" id="KW-0648">Protein biosynthesis</keyword>
<dbReference type="Proteomes" id="UP000177080">
    <property type="component" value="Unassembled WGS sequence"/>
</dbReference>
<feature type="domain" description="Methionyl/Leucyl tRNA synthetase" evidence="14">
    <location>
        <begin position="6"/>
        <end position="362"/>
    </location>
</feature>
<dbReference type="PANTHER" id="PTHR43326:SF1">
    <property type="entry name" value="METHIONINE--TRNA LIGASE, MITOCHONDRIAL"/>
    <property type="match status" value="1"/>
</dbReference>
<dbReference type="InterPro" id="IPR013155">
    <property type="entry name" value="M/V/L/I-tRNA-synth_anticd-bd"/>
</dbReference>
<dbReference type="InterPro" id="IPR033911">
    <property type="entry name" value="MetRS_core"/>
</dbReference>
<evidence type="ECO:0000256" key="6">
    <source>
        <dbReference type="ARBA" id="ARBA00022741"/>
    </source>
</evidence>
<keyword evidence="5 12" id="KW-0436">Ligase</keyword>
<evidence type="ECO:0000256" key="8">
    <source>
        <dbReference type="ARBA" id="ARBA00022917"/>
    </source>
</evidence>
<evidence type="ECO:0000313" key="16">
    <source>
        <dbReference type="Proteomes" id="UP000177080"/>
    </source>
</evidence>
<accession>A0A1F4ZB24</accession>
<dbReference type="EMBL" id="MEXN01000007">
    <property type="protein sequence ID" value="OGD03371.1"/>
    <property type="molecule type" value="Genomic_DNA"/>
</dbReference>
<comment type="catalytic activity">
    <reaction evidence="11">
        <text>tRNA(Met) + L-methionine + ATP = L-methionyl-tRNA(Met) + AMP + diphosphate</text>
        <dbReference type="Rhea" id="RHEA:13481"/>
        <dbReference type="Rhea" id="RHEA-COMP:9667"/>
        <dbReference type="Rhea" id="RHEA-COMP:9698"/>
        <dbReference type="ChEBI" id="CHEBI:30616"/>
        <dbReference type="ChEBI" id="CHEBI:33019"/>
        <dbReference type="ChEBI" id="CHEBI:57844"/>
        <dbReference type="ChEBI" id="CHEBI:78442"/>
        <dbReference type="ChEBI" id="CHEBI:78530"/>
        <dbReference type="ChEBI" id="CHEBI:456215"/>
        <dbReference type="EC" id="6.1.1.10"/>
    </reaction>
</comment>
<dbReference type="InterPro" id="IPR023457">
    <property type="entry name" value="Met-tRNA_synth_2"/>
</dbReference>
<keyword evidence="9 12" id="KW-0030">Aminoacyl-tRNA synthetase</keyword>
<dbReference type="SUPFAM" id="SSF47323">
    <property type="entry name" value="Anticodon-binding domain of a subclass of class I aminoacyl-tRNA synthetases"/>
    <property type="match status" value="1"/>
</dbReference>
<evidence type="ECO:0000256" key="4">
    <source>
        <dbReference type="ARBA" id="ARBA00022490"/>
    </source>
</evidence>
<dbReference type="GO" id="GO:0006431">
    <property type="term" value="P:methionyl-tRNA aminoacylation"/>
    <property type="evidence" value="ECO:0007669"/>
    <property type="project" value="InterPro"/>
</dbReference>
<evidence type="ECO:0000256" key="7">
    <source>
        <dbReference type="ARBA" id="ARBA00022840"/>
    </source>
</evidence>
<dbReference type="GO" id="GO:0005524">
    <property type="term" value="F:ATP binding"/>
    <property type="evidence" value="ECO:0007669"/>
    <property type="project" value="UniProtKB-KW"/>
</dbReference>
<dbReference type="Pfam" id="PF08264">
    <property type="entry name" value="Anticodon_1"/>
    <property type="match status" value="1"/>
</dbReference>
<evidence type="ECO:0000256" key="1">
    <source>
        <dbReference type="ARBA" id="ARBA00003314"/>
    </source>
</evidence>
<reference evidence="15 16" key="1">
    <citation type="journal article" date="2016" name="Nat. Commun.">
        <title>Thousands of microbial genomes shed light on interconnected biogeochemical processes in an aquifer system.</title>
        <authorList>
            <person name="Anantharaman K."/>
            <person name="Brown C.T."/>
            <person name="Hug L.A."/>
            <person name="Sharon I."/>
            <person name="Castelle C.J."/>
            <person name="Probst A.J."/>
            <person name="Thomas B.C."/>
            <person name="Singh A."/>
            <person name="Wilkins M.J."/>
            <person name="Karaoz U."/>
            <person name="Brodie E.L."/>
            <person name="Williams K.H."/>
            <person name="Hubbard S.S."/>
            <person name="Banfield J.F."/>
        </authorList>
    </citation>
    <scope>NUCLEOTIDE SEQUENCE [LARGE SCALE GENOMIC DNA]</scope>
</reference>
<dbReference type="InterPro" id="IPR009080">
    <property type="entry name" value="tRNAsynth_Ia_anticodon-bd"/>
</dbReference>
<gene>
    <name evidence="15" type="ORF">A2989_00885</name>
</gene>
<evidence type="ECO:0000256" key="10">
    <source>
        <dbReference type="ARBA" id="ARBA00030904"/>
    </source>
</evidence>
<dbReference type="PANTHER" id="PTHR43326">
    <property type="entry name" value="METHIONYL-TRNA SYNTHETASE"/>
    <property type="match status" value="1"/>
</dbReference>
<feature type="domain" description="Methionyl/Valyl/Leucyl/Isoleucyl-tRNA synthetase anticodon-binding" evidence="13">
    <location>
        <begin position="385"/>
        <end position="474"/>
    </location>
</feature>
<sequence length="477" mass="54868">MSNKFYITAAIPYVNAKPHIGHALEFTQADVIARYHKLLGEDVLLLSGGDENALKNVQAAEKAGVPIQEFVDKNTQLFFDLTKKLNADFDVWQKGSDKEHHYVSSQELWKRCEKDIYKKAYHGLYCVGCETFYETEELDEKGECLEHPGKKLDEVEEENYFFRLSKYQDKILNLIESRELEIVPSERKNEVLSFIKGGLKDISISRSNERARNWGVPVPGDDKQRIFVWYDALNIYQSGVGFGWDEEKYYKWWPADVHVIGKGIIRFHAVYWPAFLLSAGLKLPKKIFVHGYYTVNGQKMSKTLGNVYDPIPLLEKYGADPLRYYCLAKTPPFTDGDFSEEKFVETYNADLANGLGNLVARVAKLCEKANVQGTKFNVGYGDESLSEIRKYLDEFRFDEGFRLVWGWISELDKQIEESRPWELEGEKLIEVLQSLVIGIKKISAALQPFLPETAEKILDQFSQTQIISQSPLFPRIK</sequence>